<dbReference type="Proteomes" id="UP000307874">
    <property type="component" value="Unassembled WGS sequence"/>
</dbReference>
<dbReference type="Gene3D" id="1.40.20.10">
    <property type="entry name" value="CHAD domain"/>
    <property type="match status" value="1"/>
</dbReference>
<evidence type="ECO:0000313" key="3">
    <source>
        <dbReference type="Proteomes" id="UP000307874"/>
    </source>
</evidence>
<organism evidence="2 3">
    <name type="scientific">Martelella lutilitoris</name>
    <dbReference type="NCBI Taxonomy" id="2583532"/>
    <lineage>
        <taxon>Bacteria</taxon>
        <taxon>Pseudomonadati</taxon>
        <taxon>Pseudomonadota</taxon>
        <taxon>Alphaproteobacteria</taxon>
        <taxon>Hyphomicrobiales</taxon>
        <taxon>Aurantimonadaceae</taxon>
        <taxon>Martelella</taxon>
    </lineage>
</organism>
<dbReference type="SMART" id="SM00880">
    <property type="entry name" value="CHAD"/>
    <property type="match status" value="1"/>
</dbReference>
<evidence type="ECO:0000259" key="1">
    <source>
        <dbReference type="PROSITE" id="PS51708"/>
    </source>
</evidence>
<sequence length="307" mass="33934">MAFSLDPDKPLDAAFRKVAVSQLEDAIKALKKQPRGLDEAIHDARKKFKRVRGLLRLIRPAAKDFSREENARIRDMAADLSDGRDATALIECAAYLRGLADDGRRDMALSRLETALRERRDSAAVSDAALKKKAKEAIHACRDAIAAIEEAAFHEDRSAAAKCIGKAWKKQLANAQVALMTVQADGADGDFHELRKKTQTYWMFCALLSPAWPSALKAKRNDAKALADLLGHEHDLSMLLQLLDGPDAPGLDVGTLATCREAALETRAQLRRRAIKSARKTFGDEPDVEARIIRTLWKNRAHAHDGE</sequence>
<evidence type="ECO:0000313" key="2">
    <source>
        <dbReference type="EMBL" id="TNB49618.1"/>
    </source>
</evidence>
<proteinExistence type="predicted"/>
<dbReference type="InterPro" id="IPR038186">
    <property type="entry name" value="CHAD_dom_sf"/>
</dbReference>
<dbReference type="PANTHER" id="PTHR39339">
    <property type="entry name" value="SLR1444 PROTEIN"/>
    <property type="match status" value="1"/>
</dbReference>
<dbReference type="EMBL" id="VCLB01000001">
    <property type="protein sequence ID" value="TNB49618.1"/>
    <property type="molecule type" value="Genomic_DNA"/>
</dbReference>
<dbReference type="Pfam" id="PF05235">
    <property type="entry name" value="CHAD"/>
    <property type="match status" value="1"/>
</dbReference>
<name>A0A5C4JVX2_9HYPH</name>
<reference evidence="2 3" key="1">
    <citation type="submission" date="2019-06" db="EMBL/GenBank/DDBJ databases">
        <title>Martelella lutilitoris sp. nov., isolated from a tidal mudflat.</title>
        <authorList>
            <person name="Kim Y.-J."/>
        </authorList>
    </citation>
    <scope>NUCLEOTIDE SEQUENCE [LARGE SCALE GENOMIC DNA]</scope>
    <source>
        <strain evidence="2 3">GH2-6</strain>
    </source>
</reference>
<dbReference type="RefSeq" id="WP_138746661.1">
    <property type="nucleotide sequence ID" value="NZ_VCLB01000001.1"/>
</dbReference>
<dbReference type="InterPro" id="IPR007899">
    <property type="entry name" value="CHAD_dom"/>
</dbReference>
<protein>
    <submittedName>
        <fullName evidence="2">CHAD domain-containing protein</fullName>
    </submittedName>
</protein>
<accession>A0A5C4JVX2</accession>
<dbReference type="AlphaFoldDB" id="A0A5C4JVX2"/>
<keyword evidence="3" id="KW-1185">Reference proteome</keyword>
<dbReference type="OrthoDB" id="9810907at2"/>
<feature type="domain" description="CHAD" evidence="1">
    <location>
        <begin position="8"/>
        <end position="287"/>
    </location>
</feature>
<dbReference type="PANTHER" id="PTHR39339:SF1">
    <property type="entry name" value="CHAD DOMAIN-CONTAINING PROTEIN"/>
    <property type="match status" value="1"/>
</dbReference>
<gene>
    <name evidence="2" type="ORF">FF124_01265</name>
</gene>
<comment type="caution">
    <text evidence="2">The sequence shown here is derived from an EMBL/GenBank/DDBJ whole genome shotgun (WGS) entry which is preliminary data.</text>
</comment>
<dbReference type="PROSITE" id="PS51708">
    <property type="entry name" value="CHAD"/>
    <property type="match status" value="1"/>
</dbReference>